<proteinExistence type="predicted"/>
<dbReference type="KEGG" id="cpau:EHF44_00550"/>
<keyword evidence="1" id="KW-0614">Plasmid</keyword>
<accession>A0A3G8GVH4</accession>
<dbReference type="GeneID" id="60825096"/>
<evidence type="ECO:0000313" key="2">
    <source>
        <dbReference type="Proteomes" id="UP000270411"/>
    </source>
</evidence>
<protein>
    <submittedName>
        <fullName evidence="1">Uncharacterized protein</fullName>
    </submittedName>
</protein>
<dbReference type="Proteomes" id="UP000270411">
    <property type="component" value="Plasmid unnamed1"/>
</dbReference>
<gene>
    <name evidence="1" type="ORF">EHF44_00550</name>
</gene>
<dbReference type="RefSeq" id="WP_029309140.1">
    <property type="nucleotide sequence ID" value="NZ_CP033968.1"/>
</dbReference>
<dbReference type="OrthoDB" id="8966813at2"/>
<dbReference type="AlphaFoldDB" id="A0A3G8GVH4"/>
<geneLocation type="plasmid" evidence="1">
    <name>unnamed1</name>
</geneLocation>
<reference evidence="2" key="1">
    <citation type="submission" date="2018-11" db="EMBL/GenBank/DDBJ databases">
        <title>FDA dAtabase for Regulatory Grade micrObial Sequences (FDA-ARGOS): Supporting development and validation of Infectious Disease Dx tests.</title>
        <authorList>
            <person name="Goldberg B."/>
            <person name="Campos J."/>
            <person name="Tallon L."/>
            <person name="Sadzewicz L."/>
            <person name="Zhao X."/>
            <person name="Vavikolanu K."/>
            <person name="Mehta A."/>
            <person name="Aluvathingal J."/>
            <person name="Nadendla S."/>
            <person name="Geyer C."/>
            <person name="Nandy P."/>
            <person name="Yan Y."/>
            <person name="Sichtig H."/>
        </authorList>
    </citation>
    <scope>NUCLEOTIDE SEQUENCE [LARGE SCALE GENOMIC DNA]</scope>
    <source>
        <strain evidence="2">FDAARGOS_614</strain>
        <plasmid evidence="2">unnamed1</plasmid>
    </source>
</reference>
<name>A0A3G8GVH4_9BURK</name>
<evidence type="ECO:0000313" key="1">
    <source>
        <dbReference type="EMBL" id="AZG12009.1"/>
    </source>
</evidence>
<sequence>MPQIPSQHSPNQAGLDAIKFCETARKVLKANIHALLPLERKIEAQVAINRMDHNELRAALINLGKSEPGHQARG</sequence>
<organism evidence="1 2">
    <name type="scientific">Cupriavidus pauculus</name>
    <dbReference type="NCBI Taxonomy" id="82633"/>
    <lineage>
        <taxon>Bacteria</taxon>
        <taxon>Pseudomonadati</taxon>
        <taxon>Pseudomonadota</taxon>
        <taxon>Betaproteobacteria</taxon>
        <taxon>Burkholderiales</taxon>
        <taxon>Burkholderiaceae</taxon>
        <taxon>Cupriavidus</taxon>
    </lineage>
</organism>
<dbReference type="EMBL" id="CP033968">
    <property type="protein sequence ID" value="AZG12009.1"/>
    <property type="molecule type" value="Genomic_DNA"/>
</dbReference>